<reference evidence="1 2" key="1">
    <citation type="submission" date="2020-08" db="EMBL/GenBank/DDBJ databases">
        <title>Genomic Encyclopedia of Type Strains, Phase IV (KMG-IV): sequencing the most valuable type-strain genomes for metagenomic binning, comparative biology and taxonomic classification.</title>
        <authorList>
            <person name="Goeker M."/>
        </authorList>
    </citation>
    <scope>NUCLEOTIDE SEQUENCE [LARGE SCALE GENOMIC DNA]</scope>
    <source>
        <strain evidence="1 2">DSM 104969</strain>
    </source>
</reference>
<comment type="caution">
    <text evidence="1">The sequence shown here is derived from an EMBL/GenBank/DDBJ whole genome shotgun (WGS) entry which is preliminary data.</text>
</comment>
<proteinExistence type="predicted"/>
<protein>
    <submittedName>
        <fullName evidence="1">Uncharacterized protein</fullName>
    </submittedName>
</protein>
<dbReference type="Proteomes" id="UP000555103">
    <property type="component" value="Unassembled WGS sequence"/>
</dbReference>
<evidence type="ECO:0000313" key="2">
    <source>
        <dbReference type="Proteomes" id="UP000555103"/>
    </source>
</evidence>
<sequence length="70" mass="7538">MAHPTCYPLQAHGLNGKIVLWTLPMSRPSHLTGAQHYGQMPPGEATSRQGNFLSCASFPCIGSYDGPPVR</sequence>
<organism evidence="1 2">
    <name type="scientific">Dysgonomonas hofstadii</name>
    <dbReference type="NCBI Taxonomy" id="637886"/>
    <lineage>
        <taxon>Bacteria</taxon>
        <taxon>Pseudomonadati</taxon>
        <taxon>Bacteroidota</taxon>
        <taxon>Bacteroidia</taxon>
        <taxon>Bacteroidales</taxon>
        <taxon>Dysgonomonadaceae</taxon>
        <taxon>Dysgonomonas</taxon>
    </lineage>
</organism>
<dbReference type="AlphaFoldDB" id="A0A840CRR2"/>
<evidence type="ECO:0000313" key="1">
    <source>
        <dbReference type="EMBL" id="MBB4037349.1"/>
    </source>
</evidence>
<dbReference type="EMBL" id="JACIEP010000013">
    <property type="protein sequence ID" value="MBB4037349.1"/>
    <property type="molecule type" value="Genomic_DNA"/>
</dbReference>
<keyword evidence="2" id="KW-1185">Reference proteome</keyword>
<name>A0A840CRR2_9BACT</name>
<gene>
    <name evidence="1" type="ORF">GGR21_003266</name>
</gene>
<accession>A0A840CRR2</accession>